<feature type="coiled-coil region" evidence="4">
    <location>
        <begin position="318"/>
        <end position="345"/>
    </location>
</feature>
<dbReference type="InterPro" id="IPR036772">
    <property type="entry name" value="SRCR-like_dom_sf"/>
</dbReference>
<dbReference type="KEGG" id="cvn:111134741"/>
<feature type="chain" id="PRO_5034436524" evidence="5">
    <location>
        <begin position="21"/>
        <end position="881"/>
    </location>
</feature>
<evidence type="ECO:0000313" key="8">
    <source>
        <dbReference type="RefSeq" id="XP_022339787.1"/>
    </source>
</evidence>
<dbReference type="GeneID" id="111134741"/>
<dbReference type="FunFam" id="3.10.250.10:FF:000011">
    <property type="entry name" value="Scavenger receptor class A member 5"/>
    <property type="match status" value="1"/>
</dbReference>
<gene>
    <name evidence="8" type="primary">LOC111134741</name>
</gene>
<evidence type="ECO:0000256" key="2">
    <source>
        <dbReference type="ARBA" id="ARBA00023180"/>
    </source>
</evidence>
<keyword evidence="7" id="KW-1185">Reference proteome</keyword>
<feature type="coiled-coil region" evidence="4">
    <location>
        <begin position="73"/>
        <end position="100"/>
    </location>
</feature>
<evidence type="ECO:0000256" key="1">
    <source>
        <dbReference type="ARBA" id="ARBA00023157"/>
    </source>
</evidence>
<evidence type="ECO:0000256" key="4">
    <source>
        <dbReference type="SAM" id="Coils"/>
    </source>
</evidence>
<feature type="disulfide bond" evidence="3">
    <location>
        <begin position="850"/>
        <end position="860"/>
    </location>
</feature>
<dbReference type="Gene3D" id="3.10.250.10">
    <property type="entry name" value="SRCR-like domain"/>
    <property type="match status" value="1"/>
</dbReference>
<keyword evidence="5" id="KW-0732">Signal</keyword>
<keyword evidence="1 3" id="KW-1015">Disulfide bond</keyword>
<dbReference type="Pfam" id="PF00530">
    <property type="entry name" value="SRCR"/>
    <property type="match status" value="1"/>
</dbReference>
<reference evidence="8" key="1">
    <citation type="submission" date="2025-08" db="UniProtKB">
        <authorList>
            <consortium name="RefSeq"/>
        </authorList>
    </citation>
    <scope>IDENTIFICATION</scope>
    <source>
        <tissue evidence="8">Whole sample</tissue>
    </source>
</reference>
<dbReference type="RefSeq" id="XP_022339787.1">
    <property type="nucleotide sequence ID" value="XM_022484079.1"/>
</dbReference>
<evidence type="ECO:0000313" key="7">
    <source>
        <dbReference type="Proteomes" id="UP000694844"/>
    </source>
</evidence>
<dbReference type="PANTHER" id="PTHR48071">
    <property type="entry name" value="SRCR DOMAIN-CONTAINING PROTEIN"/>
    <property type="match status" value="1"/>
</dbReference>
<dbReference type="GO" id="GO:0016020">
    <property type="term" value="C:membrane"/>
    <property type="evidence" value="ECO:0007669"/>
    <property type="project" value="InterPro"/>
</dbReference>
<dbReference type="PANTHER" id="PTHR48071:SF18">
    <property type="entry name" value="DELETED IN MALIGNANT BRAIN TUMORS 1 PROTEIN-RELATED"/>
    <property type="match status" value="1"/>
</dbReference>
<accession>A0A8B8EGM9</accession>
<evidence type="ECO:0000256" key="3">
    <source>
        <dbReference type="PROSITE-ProRule" id="PRU00196"/>
    </source>
</evidence>
<feature type="coiled-coil region" evidence="4">
    <location>
        <begin position="629"/>
        <end position="660"/>
    </location>
</feature>
<dbReference type="Proteomes" id="UP000694844">
    <property type="component" value="Chromosome 5"/>
</dbReference>
<keyword evidence="2" id="KW-0325">Glycoprotein</keyword>
<evidence type="ECO:0000259" key="6">
    <source>
        <dbReference type="PROSITE" id="PS50287"/>
    </source>
</evidence>
<dbReference type="PROSITE" id="PS00420">
    <property type="entry name" value="SRCR_1"/>
    <property type="match status" value="1"/>
</dbReference>
<dbReference type="InterPro" id="IPR001190">
    <property type="entry name" value="SRCR"/>
</dbReference>
<dbReference type="OrthoDB" id="10066015at2759"/>
<evidence type="ECO:0000256" key="5">
    <source>
        <dbReference type="SAM" id="SignalP"/>
    </source>
</evidence>
<dbReference type="PRINTS" id="PR00258">
    <property type="entry name" value="SPERACTRCPTR"/>
</dbReference>
<protein>
    <submittedName>
        <fullName evidence="8">Kinesin-related protein 4-like</fullName>
    </submittedName>
</protein>
<feature type="domain" description="SRCR" evidence="6">
    <location>
        <begin position="783"/>
        <end position="881"/>
    </location>
</feature>
<dbReference type="SMART" id="SM00202">
    <property type="entry name" value="SR"/>
    <property type="match status" value="1"/>
</dbReference>
<dbReference type="SUPFAM" id="SSF56487">
    <property type="entry name" value="SRCR-like"/>
    <property type="match status" value="1"/>
</dbReference>
<name>A0A8B8EGM9_CRAVI</name>
<organism evidence="7 8">
    <name type="scientific">Crassostrea virginica</name>
    <name type="common">Eastern oyster</name>
    <dbReference type="NCBI Taxonomy" id="6565"/>
    <lineage>
        <taxon>Eukaryota</taxon>
        <taxon>Metazoa</taxon>
        <taxon>Spiralia</taxon>
        <taxon>Lophotrochozoa</taxon>
        <taxon>Mollusca</taxon>
        <taxon>Bivalvia</taxon>
        <taxon>Autobranchia</taxon>
        <taxon>Pteriomorphia</taxon>
        <taxon>Ostreida</taxon>
        <taxon>Ostreoidea</taxon>
        <taxon>Ostreidae</taxon>
        <taxon>Crassostrea</taxon>
    </lineage>
</organism>
<feature type="signal peptide" evidence="5">
    <location>
        <begin position="1"/>
        <end position="20"/>
    </location>
</feature>
<comment type="caution">
    <text evidence="3">Lacks conserved residue(s) required for the propagation of feature annotation.</text>
</comment>
<keyword evidence="4" id="KW-0175">Coiled coil</keyword>
<dbReference type="PROSITE" id="PS50287">
    <property type="entry name" value="SRCR_2"/>
    <property type="match status" value="1"/>
</dbReference>
<dbReference type="AlphaFoldDB" id="A0A8B8EGM9"/>
<sequence>MRIYVWLIVACTVSYSISDAQKISADQACTVVSETTVYEIVKNILLTKFVSINGEIRGAQYPQIPSDSGSRLISDLKERVSRLEDEMQTIKGNLSTKENSEMKSLVKRTQELNQHVENLGSRMNATLQETGSVVTISNTFTNERIANISAQIMRLQTTVDESELKFELLQRSQQNYTNQLNKLHSKIAETGQGTETLISVSNNLTNEQINNATAESKLSLDGIERTIADVVKNASLEKLIIESEFETKLQEFKQDLLIYKKHVEVDLELSKNDSAYMIQQHKKTCSETVISYLENMTKSMESTRRDLNLVDLRINATIIQLEEKVDILERNNNILTDEITKAKMQTLTLKQNISETMDTSLSIINESLVMETATIKDNFKDIIQNVSILNKYSLMHFESEHIFNRSLEKLMNEIVIFKRDYEKARENTIQTCVEMVGRLEQSVDEKIFPLLINITERINLTSEIKLEGFKVNRSIVLIEEKVKKLQSDKSSLEFSISEVENDIVNLKGNDANLSDNLNVWISGLATNMSAIEYQIKTNQLDFAMKITRNISEMNANHLLLLNALSTETSAIKLNTDGLKRNMSLLQNKLETTYRAQLERCTLNLTSDLKDTQDRLRQLLIQQLEFNKTINDISEDLNVTNDEMKRILNRTQSEILQAKLQFQNFINDVNGNVQNHTIMRENSFDSVRQMVKANMSSYNGTLYRTVRLMEENITEKNKQLSFSIEQISGNISNLSRKVNELQTSSNSQISRLLSIETRLLNRSTQLTILQSRFESFEHRSQSVIRLVNGGSTYGRVEVYHNGVWGTVCDDGWDNNDARVVCRMLGLQGGTAKSEAAYGRGSGNIWLDDVNCSGSELSIFTCTHPVIGQHNCGHGEDAGVMCT</sequence>
<proteinExistence type="predicted"/>